<evidence type="ECO:0000256" key="3">
    <source>
        <dbReference type="ARBA" id="ARBA00022643"/>
    </source>
</evidence>
<proteinExistence type="inferred from homology"/>
<evidence type="ECO:0000256" key="4">
    <source>
        <dbReference type="ARBA" id="ARBA00023002"/>
    </source>
</evidence>
<dbReference type="Proteomes" id="UP000799118">
    <property type="component" value="Unassembled WGS sequence"/>
</dbReference>
<dbReference type="InterPro" id="IPR013785">
    <property type="entry name" value="Aldolase_TIM"/>
</dbReference>
<dbReference type="InterPro" id="IPR051799">
    <property type="entry name" value="NADH_flavin_oxidoreductase"/>
</dbReference>
<keyword evidence="7" id="KW-1185">Reference proteome</keyword>
<dbReference type="Gene3D" id="3.20.20.70">
    <property type="entry name" value="Aldolase class I"/>
    <property type="match status" value="1"/>
</dbReference>
<evidence type="ECO:0000256" key="2">
    <source>
        <dbReference type="ARBA" id="ARBA00022630"/>
    </source>
</evidence>
<dbReference type="AlphaFoldDB" id="A0A6A4I2M7"/>
<comment type="similarity">
    <text evidence="1">Belongs to the NADH:flavin oxidoreductase/NADH oxidase family.</text>
</comment>
<dbReference type="InterPro" id="IPR001155">
    <property type="entry name" value="OxRdtase_FMN_N"/>
</dbReference>
<evidence type="ECO:0000313" key="7">
    <source>
        <dbReference type="Proteomes" id="UP000799118"/>
    </source>
</evidence>
<keyword evidence="3" id="KW-0288">FMN</keyword>
<evidence type="ECO:0000256" key="1">
    <source>
        <dbReference type="ARBA" id="ARBA00005979"/>
    </source>
</evidence>
<dbReference type="OrthoDB" id="1663137at2759"/>
<sequence length="306" mass="33962">MDFVFSEKLLPCGKTIPNRLVKVAMYEHLASILGGSANAYHYALYSAWSEHDWGMIITGNVQVSGDHLTLGRDMVVPKVLTDKTLAPFQQLARIIHLENSPTKSSQSLAIMQLNHAGRQSSNILGGRAPFSSPLGPSALRFGHSTSRAQGILSELFHRLLFQTPKAMSSFDIETVISDFVRGALLALRSGFDGVQLHVAHGYLLAQFLSPKANIRTDEYSCEYPHLLRRIVKAIRVVVPADFILGIKFNTSDYSLSDESEAKKAQEERALSHLREVVSWNSVDFIEISGGDYENPEFMLSCQLCCF</sequence>
<reference evidence="6" key="1">
    <citation type="journal article" date="2019" name="Environ. Microbiol.">
        <title>Fungal ecological strategies reflected in gene transcription - a case study of two litter decomposers.</title>
        <authorList>
            <person name="Barbi F."/>
            <person name="Kohler A."/>
            <person name="Barry K."/>
            <person name="Baskaran P."/>
            <person name="Daum C."/>
            <person name="Fauchery L."/>
            <person name="Ihrmark K."/>
            <person name="Kuo A."/>
            <person name="LaButti K."/>
            <person name="Lipzen A."/>
            <person name="Morin E."/>
            <person name="Grigoriev I.V."/>
            <person name="Henrissat B."/>
            <person name="Lindahl B."/>
            <person name="Martin F."/>
        </authorList>
    </citation>
    <scope>NUCLEOTIDE SEQUENCE</scope>
    <source>
        <strain evidence="6">JB14</strain>
    </source>
</reference>
<keyword evidence="4" id="KW-0560">Oxidoreductase</keyword>
<dbReference type="PANTHER" id="PTHR43656">
    <property type="entry name" value="BINDING OXIDOREDUCTASE, PUTATIVE (AFU_ORTHOLOGUE AFUA_2G08260)-RELATED"/>
    <property type="match status" value="1"/>
</dbReference>
<dbReference type="GO" id="GO:0010181">
    <property type="term" value="F:FMN binding"/>
    <property type="evidence" value="ECO:0007669"/>
    <property type="project" value="InterPro"/>
</dbReference>
<evidence type="ECO:0000313" key="6">
    <source>
        <dbReference type="EMBL" id="KAE9404661.1"/>
    </source>
</evidence>
<dbReference type="Pfam" id="PF00724">
    <property type="entry name" value="Oxidored_FMN"/>
    <property type="match status" value="1"/>
</dbReference>
<protein>
    <submittedName>
        <fullName evidence="6">FMN-linked oxidoreductase</fullName>
    </submittedName>
</protein>
<dbReference type="SUPFAM" id="SSF51395">
    <property type="entry name" value="FMN-linked oxidoreductases"/>
    <property type="match status" value="1"/>
</dbReference>
<organism evidence="6 7">
    <name type="scientific">Gymnopus androsaceus JB14</name>
    <dbReference type="NCBI Taxonomy" id="1447944"/>
    <lineage>
        <taxon>Eukaryota</taxon>
        <taxon>Fungi</taxon>
        <taxon>Dikarya</taxon>
        <taxon>Basidiomycota</taxon>
        <taxon>Agaricomycotina</taxon>
        <taxon>Agaricomycetes</taxon>
        <taxon>Agaricomycetidae</taxon>
        <taxon>Agaricales</taxon>
        <taxon>Marasmiineae</taxon>
        <taxon>Omphalotaceae</taxon>
        <taxon>Gymnopus</taxon>
    </lineage>
</organism>
<keyword evidence="2" id="KW-0285">Flavoprotein</keyword>
<dbReference type="PANTHER" id="PTHR43656:SF2">
    <property type="entry name" value="BINDING OXIDOREDUCTASE, PUTATIVE (AFU_ORTHOLOGUE AFUA_2G08260)-RELATED"/>
    <property type="match status" value="1"/>
</dbReference>
<dbReference type="EMBL" id="ML769415">
    <property type="protein sequence ID" value="KAE9404661.1"/>
    <property type="molecule type" value="Genomic_DNA"/>
</dbReference>
<gene>
    <name evidence="6" type="ORF">BT96DRAFT_412679</name>
</gene>
<feature type="domain" description="NADH:flavin oxidoreductase/NADH oxidase N-terminal" evidence="5">
    <location>
        <begin position="14"/>
        <end position="274"/>
    </location>
</feature>
<name>A0A6A4I2M7_9AGAR</name>
<dbReference type="GO" id="GO:0016491">
    <property type="term" value="F:oxidoreductase activity"/>
    <property type="evidence" value="ECO:0007669"/>
    <property type="project" value="UniProtKB-KW"/>
</dbReference>
<accession>A0A6A4I2M7</accession>
<evidence type="ECO:0000259" key="5">
    <source>
        <dbReference type="Pfam" id="PF00724"/>
    </source>
</evidence>